<dbReference type="EMBL" id="CM032186">
    <property type="protein sequence ID" value="KAG7090960.1"/>
    <property type="molecule type" value="Genomic_DNA"/>
</dbReference>
<dbReference type="InterPro" id="IPR013096">
    <property type="entry name" value="Cupin_2"/>
</dbReference>
<evidence type="ECO:0000313" key="2">
    <source>
        <dbReference type="EMBL" id="KAG7090960.1"/>
    </source>
</evidence>
<reference evidence="2" key="1">
    <citation type="journal article" date="2021" name="Genome Biol. Evol.">
        <title>The assembled and annotated genome of the fairy-ring fungus Marasmius oreades.</title>
        <authorList>
            <person name="Hiltunen M."/>
            <person name="Ament-Velasquez S.L."/>
            <person name="Johannesson H."/>
        </authorList>
    </citation>
    <scope>NUCLEOTIDE SEQUENCE</scope>
    <source>
        <strain evidence="2">03SP1</strain>
    </source>
</reference>
<dbReference type="GeneID" id="66079104"/>
<dbReference type="KEGG" id="more:E1B28_010028"/>
<evidence type="ECO:0000313" key="3">
    <source>
        <dbReference type="Proteomes" id="UP001049176"/>
    </source>
</evidence>
<dbReference type="Proteomes" id="UP001049176">
    <property type="component" value="Chromosome 6"/>
</dbReference>
<dbReference type="SUPFAM" id="SSF51182">
    <property type="entry name" value="RmlC-like cupins"/>
    <property type="match status" value="1"/>
</dbReference>
<comment type="caution">
    <text evidence="2">The sequence shown here is derived from an EMBL/GenBank/DDBJ whole genome shotgun (WGS) entry which is preliminary data.</text>
</comment>
<dbReference type="InterPro" id="IPR014710">
    <property type="entry name" value="RmlC-like_jellyroll"/>
</dbReference>
<feature type="domain" description="Cupin type-2" evidence="1">
    <location>
        <begin position="64"/>
        <end position="119"/>
    </location>
</feature>
<name>A0A9P7RWH9_9AGAR</name>
<dbReference type="Pfam" id="PF07883">
    <property type="entry name" value="Cupin_2"/>
    <property type="match status" value="1"/>
</dbReference>
<dbReference type="Gene3D" id="2.60.120.10">
    <property type="entry name" value="Jelly Rolls"/>
    <property type="match status" value="1"/>
</dbReference>
<gene>
    <name evidence="2" type="ORF">E1B28_010028</name>
</gene>
<dbReference type="CDD" id="cd02208">
    <property type="entry name" value="cupin_RmlC-like"/>
    <property type="match status" value="1"/>
</dbReference>
<dbReference type="OrthoDB" id="9976870at2759"/>
<keyword evidence="3" id="KW-1185">Reference proteome</keyword>
<evidence type="ECO:0000259" key="1">
    <source>
        <dbReference type="Pfam" id="PF07883"/>
    </source>
</evidence>
<dbReference type="RefSeq" id="XP_043007430.1">
    <property type="nucleotide sequence ID" value="XM_043154970.1"/>
</dbReference>
<sequence>MAMSFLFPKVPLQTPKRDPDGAWNFFDGALKTYFIQSHGESFTSRQIFKHSNPHTGNGRSSTATPPYHWHLYQTEIFDVKSGTLCYDIDGKLGKLQAGETATIPPYRYHTFWNDPDAKADLDVHITVSGGPNKGFDETFIHNFYGYLSSAVMQGQSPNVFQMLAFLDHADVVLVDFPMWTGRLANVVLGRWIGRGLGGYEVEYKELSEHNE</sequence>
<organism evidence="2 3">
    <name type="scientific">Marasmius oreades</name>
    <name type="common">fairy-ring Marasmius</name>
    <dbReference type="NCBI Taxonomy" id="181124"/>
    <lineage>
        <taxon>Eukaryota</taxon>
        <taxon>Fungi</taxon>
        <taxon>Dikarya</taxon>
        <taxon>Basidiomycota</taxon>
        <taxon>Agaricomycotina</taxon>
        <taxon>Agaricomycetes</taxon>
        <taxon>Agaricomycetidae</taxon>
        <taxon>Agaricales</taxon>
        <taxon>Marasmiineae</taxon>
        <taxon>Marasmiaceae</taxon>
        <taxon>Marasmius</taxon>
    </lineage>
</organism>
<proteinExistence type="predicted"/>
<protein>
    <recommendedName>
        <fullName evidence="1">Cupin type-2 domain-containing protein</fullName>
    </recommendedName>
</protein>
<accession>A0A9P7RWH9</accession>
<dbReference type="AlphaFoldDB" id="A0A9P7RWH9"/>
<dbReference type="InterPro" id="IPR011051">
    <property type="entry name" value="RmlC_Cupin_sf"/>
</dbReference>